<dbReference type="Gene3D" id="3.20.20.370">
    <property type="entry name" value="Glycoside hydrolase/deacetylase"/>
    <property type="match status" value="1"/>
</dbReference>
<dbReference type="SUPFAM" id="SSF88713">
    <property type="entry name" value="Glycoside hydrolase/deacetylase"/>
    <property type="match status" value="1"/>
</dbReference>
<dbReference type="Proteomes" id="UP000323258">
    <property type="component" value="Unassembled WGS sequence"/>
</dbReference>
<gene>
    <name evidence="3" type="ORF">FY036_06175</name>
</gene>
<dbReference type="OrthoDB" id="9784811at2"/>
<dbReference type="GO" id="GO:0005975">
    <property type="term" value="P:carbohydrate metabolic process"/>
    <property type="evidence" value="ECO:0007669"/>
    <property type="project" value="InterPro"/>
</dbReference>
<dbReference type="CDD" id="cd10936">
    <property type="entry name" value="CE4_DAC2"/>
    <property type="match status" value="1"/>
</dbReference>
<dbReference type="InterPro" id="IPR011330">
    <property type="entry name" value="Glyco_hydro/deAcase_b/a-brl"/>
</dbReference>
<reference evidence="3 4" key="1">
    <citation type="submission" date="2019-08" db="EMBL/GenBank/DDBJ databases">
        <authorList>
            <person name="Seo Y.L."/>
        </authorList>
    </citation>
    <scope>NUCLEOTIDE SEQUENCE [LARGE SCALE GENOMIC DNA]</scope>
    <source>
        <strain evidence="3 4">MaA-C15</strain>
    </source>
</reference>
<sequence>MRARSHQGGSGTGAPLVKSPLDKDIDRPLGLGRQEAGDVWRWSAFGARHLVGGLATICILALAGVIALREQPFRTPPQVVVSTPEAASAQAAAEPAPTYPSREGGGASIIRVPPPATEGGEMVIRDPSALGHNPLVAHLPDRELIEDTEIGPLPVRAADGRRPFDTYARPWSGARGARVAVVIGGLGVSQSGTQEAIDRLPPEVTLAFASGGNSLDRWMQAARRKGHEIVMQVPLEPFDYPEVDPGRNTLTVDADPVENRDRLHWALSRITNYTGVMNYMGGRFVTDQAAMAPFFGELQQRGLMYLDDGSSARSMAADMAQRQRVPYAAADIAIDSDRDRGAILQKLDDVERTARARGFAVATGSAFSVTVEAVTTWVEEARRRGIEIVPISAVANDPERS</sequence>
<dbReference type="EMBL" id="VSZS01000057">
    <property type="protein sequence ID" value="TYR34075.1"/>
    <property type="molecule type" value="Genomic_DNA"/>
</dbReference>
<evidence type="ECO:0000313" key="4">
    <source>
        <dbReference type="Proteomes" id="UP000323258"/>
    </source>
</evidence>
<accession>A0A5D4H3Q6</accession>
<dbReference type="InterPro" id="IPR006837">
    <property type="entry name" value="Divergent_DAC"/>
</dbReference>
<feature type="region of interest" description="Disordered" evidence="1">
    <location>
        <begin position="89"/>
        <end position="108"/>
    </location>
</feature>
<feature type="transmembrane region" description="Helical" evidence="2">
    <location>
        <begin position="50"/>
        <end position="68"/>
    </location>
</feature>
<evidence type="ECO:0000313" key="3">
    <source>
        <dbReference type="EMBL" id="TYR34075.1"/>
    </source>
</evidence>
<keyword evidence="4" id="KW-1185">Reference proteome</keyword>
<organism evidence="3 4">
    <name type="scientific">Neoaquamicrobium microcysteis</name>
    <dbReference type="NCBI Taxonomy" id="2682781"/>
    <lineage>
        <taxon>Bacteria</taxon>
        <taxon>Pseudomonadati</taxon>
        <taxon>Pseudomonadota</taxon>
        <taxon>Alphaproteobacteria</taxon>
        <taxon>Hyphomicrobiales</taxon>
        <taxon>Phyllobacteriaceae</taxon>
        <taxon>Neoaquamicrobium</taxon>
    </lineage>
</organism>
<keyword evidence="2" id="KW-1133">Transmembrane helix</keyword>
<evidence type="ECO:0000256" key="2">
    <source>
        <dbReference type="SAM" id="Phobius"/>
    </source>
</evidence>
<reference evidence="3 4" key="2">
    <citation type="submission" date="2019-09" db="EMBL/GenBank/DDBJ databases">
        <title>Mesorhizobium sp. MaA-C15 isolated from Microcystis aeruginosa.</title>
        <authorList>
            <person name="Jeong S.E."/>
            <person name="Jin H.M."/>
            <person name="Jeon C.O."/>
        </authorList>
    </citation>
    <scope>NUCLEOTIDE SEQUENCE [LARGE SCALE GENOMIC DNA]</scope>
    <source>
        <strain evidence="3 4">MaA-C15</strain>
    </source>
</reference>
<dbReference type="PANTHER" id="PTHR30105">
    <property type="entry name" value="UNCHARACTERIZED YIBQ-RELATED"/>
    <property type="match status" value="1"/>
</dbReference>
<protein>
    <submittedName>
        <fullName evidence="3">Divergent polysaccharide deacetylase family protein</fullName>
    </submittedName>
</protein>
<feature type="region of interest" description="Disordered" evidence="1">
    <location>
        <begin position="1"/>
        <end position="22"/>
    </location>
</feature>
<name>A0A5D4H3Q6_9HYPH</name>
<dbReference type="AlphaFoldDB" id="A0A5D4H3Q6"/>
<keyword evidence="2" id="KW-0812">Transmembrane</keyword>
<dbReference type="PANTHER" id="PTHR30105:SF2">
    <property type="entry name" value="DIVERGENT POLYSACCHARIDE DEACETYLASE SUPERFAMILY"/>
    <property type="match status" value="1"/>
</dbReference>
<evidence type="ECO:0000256" key="1">
    <source>
        <dbReference type="SAM" id="MobiDB-lite"/>
    </source>
</evidence>
<dbReference type="Pfam" id="PF04748">
    <property type="entry name" value="Polysacc_deac_2"/>
    <property type="match status" value="1"/>
</dbReference>
<comment type="caution">
    <text evidence="3">The sequence shown here is derived from an EMBL/GenBank/DDBJ whole genome shotgun (WGS) entry which is preliminary data.</text>
</comment>
<keyword evidence="2" id="KW-0472">Membrane</keyword>
<proteinExistence type="predicted"/>